<protein>
    <submittedName>
        <fullName evidence="1">Uncharacterized protein</fullName>
    </submittedName>
</protein>
<evidence type="ECO:0000313" key="1">
    <source>
        <dbReference type="EMBL" id="JAE12937.1"/>
    </source>
</evidence>
<name>A0A0A9FKR7_ARUDO</name>
<dbReference type="EMBL" id="GBRH01184959">
    <property type="protein sequence ID" value="JAE12937.1"/>
    <property type="molecule type" value="Transcribed_RNA"/>
</dbReference>
<dbReference type="AlphaFoldDB" id="A0A0A9FKR7"/>
<proteinExistence type="predicted"/>
<sequence length="45" mass="4833">MLLSCAGSCGWESKASTLWQLSTAVLFASSTSSIIHAPKTDRILY</sequence>
<organism evidence="1">
    <name type="scientific">Arundo donax</name>
    <name type="common">Giant reed</name>
    <name type="synonym">Donax arundinaceus</name>
    <dbReference type="NCBI Taxonomy" id="35708"/>
    <lineage>
        <taxon>Eukaryota</taxon>
        <taxon>Viridiplantae</taxon>
        <taxon>Streptophyta</taxon>
        <taxon>Embryophyta</taxon>
        <taxon>Tracheophyta</taxon>
        <taxon>Spermatophyta</taxon>
        <taxon>Magnoliopsida</taxon>
        <taxon>Liliopsida</taxon>
        <taxon>Poales</taxon>
        <taxon>Poaceae</taxon>
        <taxon>PACMAD clade</taxon>
        <taxon>Arundinoideae</taxon>
        <taxon>Arundineae</taxon>
        <taxon>Arundo</taxon>
    </lineage>
</organism>
<reference evidence="1" key="1">
    <citation type="submission" date="2014-09" db="EMBL/GenBank/DDBJ databases">
        <authorList>
            <person name="Magalhaes I.L.F."/>
            <person name="Oliveira U."/>
            <person name="Santos F.R."/>
            <person name="Vidigal T.H.D.A."/>
            <person name="Brescovit A.D."/>
            <person name="Santos A.J."/>
        </authorList>
    </citation>
    <scope>NUCLEOTIDE SEQUENCE</scope>
    <source>
        <tissue evidence="1">Shoot tissue taken approximately 20 cm above the soil surface</tissue>
    </source>
</reference>
<reference evidence="1" key="2">
    <citation type="journal article" date="2015" name="Data Brief">
        <title>Shoot transcriptome of the giant reed, Arundo donax.</title>
        <authorList>
            <person name="Barrero R.A."/>
            <person name="Guerrero F.D."/>
            <person name="Moolhuijzen P."/>
            <person name="Goolsby J.A."/>
            <person name="Tidwell J."/>
            <person name="Bellgard S.E."/>
            <person name="Bellgard M.I."/>
        </authorList>
    </citation>
    <scope>NUCLEOTIDE SEQUENCE</scope>
    <source>
        <tissue evidence="1">Shoot tissue taken approximately 20 cm above the soil surface</tissue>
    </source>
</reference>
<accession>A0A0A9FKR7</accession>